<organism evidence="2 3">
    <name type="scientific">Arachnia propionica</name>
    <dbReference type="NCBI Taxonomy" id="1750"/>
    <lineage>
        <taxon>Bacteria</taxon>
        <taxon>Bacillati</taxon>
        <taxon>Actinomycetota</taxon>
        <taxon>Actinomycetes</taxon>
        <taxon>Propionibacteriales</taxon>
        <taxon>Propionibacteriaceae</taxon>
        <taxon>Arachnia</taxon>
    </lineage>
</organism>
<accession>A0A3P1T2W7</accession>
<name>A0A3P1T2W7_9ACTN</name>
<protein>
    <submittedName>
        <fullName evidence="2">Uncharacterized protein</fullName>
    </submittedName>
</protein>
<keyword evidence="1" id="KW-1133">Transmembrane helix</keyword>
<keyword evidence="1" id="KW-0812">Transmembrane</keyword>
<evidence type="ECO:0000256" key="1">
    <source>
        <dbReference type="SAM" id="Phobius"/>
    </source>
</evidence>
<dbReference type="EMBL" id="RQZG01000026">
    <property type="protein sequence ID" value="RRD03166.1"/>
    <property type="molecule type" value="Genomic_DNA"/>
</dbReference>
<comment type="caution">
    <text evidence="2">The sequence shown here is derived from an EMBL/GenBank/DDBJ whole genome shotgun (WGS) entry which is preliminary data.</text>
</comment>
<proteinExistence type="predicted"/>
<keyword evidence="1" id="KW-0472">Membrane</keyword>
<sequence>MTVVACLGKFRADGATTVGSTSQIGAAVTVGMMIGALMPVAGFPISFGVGLAVGLGMIISVEKDKTVCDVIADVGEGAWNFMKGLFG</sequence>
<evidence type="ECO:0000313" key="3">
    <source>
        <dbReference type="Proteomes" id="UP000280819"/>
    </source>
</evidence>
<dbReference type="Proteomes" id="UP000280819">
    <property type="component" value="Unassembled WGS sequence"/>
</dbReference>
<evidence type="ECO:0000313" key="2">
    <source>
        <dbReference type="EMBL" id="RRD03166.1"/>
    </source>
</evidence>
<dbReference type="AlphaFoldDB" id="A0A3P1T2W7"/>
<feature type="transmembrane region" description="Helical" evidence="1">
    <location>
        <begin position="30"/>
        <end position="55"/>
    </location>
</feature>
<gene>
    <name evidence="2" type="ORF">EII34_15240</name>
</gene>
<dbReference type="RefSeq" id="WP_124846027.1">
    <property type="nucleotide sequence ID" value="NZ_RQZG01000026.1"/>
</dbReference>
<reference evidence="2 3" key="1">
    <citation type="submission" date="2018-11" db="EMBL/GenBank/DDBJ databases">
        <title>Genomes From Bacteria Associated with the Canine Oral Cavity: a Test Case for Automated Genome-Based Taxonomic Assignment.</title>
        <authorList>
            <person name="Coil D.A."/>
            <person name="Jospin G."/>
            <person name="Darling A.E."/>
            <person name="Wallis C."/>
            <person name="Davis I.J."/>
            <person name="Harris S."/>
            <person name="Eisen J.A."/>
            <person name="Holcombe L.J."/>
            <person name="O'Flynn C."/>
        </authorList>
    </citation>
    <scope>NUCLEOTIDE SEQUENCE [LARGE SCALE GENOMIC DNA]</scope>
    <source>
        <strain evidence="2 3">OH887_COT-365</strain>
    </source>
</reference>